<evidence type="ECO:0000256" key="1">
    <source>
        <dbReference type="ARBA" id="ARBA00023267"/>
    </source>
</evidence>
<organism evidence="3 4">
    <name type="scientific">Aquamicrobium terrae</name>
    <dbReference type="NCBI Taxonomy" id="1324945"/>
    <lineage>
        <taxon>Bacteria</taxon>
        <taxon>Pseudomonadati</taxon>
        <taxon>Pseudomonadota</taxon>
        <taxon>Alphaproteobacteria</taxon>
        <taxon>Hyphomicrobiales</taxon>
        <taxon>Phyllobacteriaceae</taxon>
        <taxon>Aquamicrobium</taxon>
    </lineage>
</organism>
<sequence length="73" mass="7748">MAIIDIKTEITGNVWKIVAEVGQAIEEDDPILILESMKMEIPVTAPEGGKLVAILTAEGDTVTEGTVVARIEA</sequence>
<dbReference type="InterPro" id="IPR011053">
    <property type="entry name" value="Single_hybrid_motif"/>
</dbReference>
<dbReference type="PANTHER" id="PTHR45266">
    <property type="entry name" value="OXALOACETATE DECARBOXYLASE ALPHA CHAIN"/>
    <property type="match status" value="1"/>
</dbReference>
<keyword evidence="1" id="KW-0092">Biotin</keyword>
<gene>
    <name evidence="3" type="ORF">ABID37_003883</name>
</gene>
<dbReference type="PROSITE" id="PS50968">
    <property type="entry name" value="BIOTINYL_LIPOYL"/>
    <property type="match status" value="1"/>
</dbReference>
<protein>
    <submittedName>
        <fullName evidence="3">Acetyl-CoA carboxylase biotin carboxyl carrier protein</fullName>
    </submittedName>
</protein>
<dbReference type="Proteomes" id="UP001549076">
    <property type="component" value="Unassembled WGS sequence"/>
</dbReference>
<dbReference type="CDD" id="cd06850">
    <property type="entry name" value="biotinyl_domain"/>
    <property type="match status" value="1"/>
</dbReference>
<reference evidence="3 4" key="1">
    <citation type="submission" date="2024-06" db="EMBL/GenBank/DDBJ databases">
        <title>Genomic Encyclopedia of Type Strains, Phase IV (KMG-IV): sequencing the most valuable type-strain genomes for metagenomic binning, comparative biology and taxonomic classification.</title>
        <authorList>
            <person name="Goeker M."/>
        </authorList>
    </citation>
    <scope>NUCLEOTIDE SEQUENCE [LARGE SCALE GENOMIC DNA]</scope>
    <source>
        <strain evidence="3 4">DSM 27865</strain>
    </source>
</reference>
<name>A0ABV2N3J5_9HYPH</name>
<dbReference type="InterPro" id="IPR050709">
    <property type="entry name" value="Biotin_Carboxyl_Carrier/Decarb"/>
</dbReference>
<dbReference type="EMBL" id="JBEPML010000016">
    <property type="protein sequence ID" value="MET3793645.1"/>
    <property type="molecule type" value="Genomic_DNA"/>
</dbReference>
<dbReference type="Pfam" id="PF00364">
    <property type="entry name" value="Biotin_lipoyl"/>
    <property type="match status" value="1"/>
</dbReference>
<evidence type="ECO:0000313" key="3">
    <source>
        <dbReference type="EMBL" id="MET3793645.1"/>
    </source>
</evidence>
<feature type="domain" description="Lipoyl-binding" evidence="2">
    <location>
        <begin position="1"/>
        <end position="72"/>
    </location>
</feature>
<proteinExistence type="predicted"/>
<dbReference type="PANTHER" id="PTHR45266:SF3">
    <property type="entry name" value="OXALOACETATE DECARBOXYLASE ALPHA CHAIN"/>
    <property type="match status" value="1"/>
</dbReference>
<comment type="caution">
    <text evidence="3">The sequence shown here is derived from an EMBL/GenBank/DDBJ whole genome shotgun (WGS) entry which is preliminary data.</text>
</comment>
<dbReference type="Gene3D" id="2.40.50.100">
    <property type="match status" value="1"/>
</dbReference>
<evidence type="ECO:0000259" key="2">
    <source>
        <dbReference type="PROSITE" id="PS50968"/>
    </source>
</evidence>
<dbReference type="RefSeq" id="WP_354197703.1">
    <property type="nucleotide sequence ID" value="NZ_JBEPML010000016.1"/>
</dbReference>
<dbReference type="SUPFAM" id="SSF51230">
    <property type="entry name" value="Single hybrid motif"/>
    <property type="match status" value="1"/>
</dbReference>
<accession>A0ABV2N3J5</accession>
<dbReference type="InterPro" id="IPR000089">
    <property type="entry name" value="Biotin_lipoyl"/>
</dbReference>
<evidence type="ECO:0000313" key="4">
    <source>
        <dbReference type="Proteomes" id="UP001549076"/>
    </source>
</evidence>
<keyword evidence="4" id="KW-1185">Reference proteome</keyword>